<dbReference type="Proteomes" id="UP000249789">
    <property type="component" value="Unassembled WGS sequence"/>
</dbReference>
<sequence>MSRFCLGNGSFALPDRSYSESSARSAKLQPNLFKLRSLIVHSLTVLWLAWVNSFRYLGKPRGPIPRHASPQPRFSIVFRIVQPPAKSASHPHLALLHPHGILSDAETWAHRCRCADPRHHSLFWGPTSIWRCIVLIYKYQPWPAQVYQIQCHEIGRSVFHRIAGTTTLFV</sequence>
<dbReference type="RefSeq" id="XP_040797951.1">
    <property type="nucleotide sequence ID" value="XM_040939785.1"/>
</dbReference>
<proteinExistence type="predicted"/>
<name>A0A8G1RNV0_9EURO</name>
<gene>
    <name evidence="1" type="ORF">BO72DRAFT_223273</name>
</gene>
<keyword evidence="2" id="KW-1185">Reference proteome</keyword>
<organism evidence="1 2">
    <name type="scientific">Aspergillus fijiensis CBS 313.89</name>
    <dbReference type="NCBI Taxonomy" id="1448319"/>
    <lineage>
        <taxon>Eukaryota</taxon>
        <taxon>Fungi</taxon>
        <taxon>Dikarya</taxon>
        <taxon>Ascomycota</taxon>
        <taxon>Pezizomycotina</taxon>
        <taxon>Eurotiomycetes</taxon>
        <taxon>Eurotiomycetidae</taxon>
        <taxon>Eurotiales</taxon>
        <taxon>Aspergillaceae</taxon>
        <taxon>Aspergillus</taxon>
    </lineage>
</organism>
<dbReference type="AlphaFoldDB" id="A0A8G1RNV0"/>
<protein>
    <submittedName>
        <fullName evidence="1">Uncharacterized protein</fullName>
    </submittedName>
</protein>
<evidence type="ECO:0000313" key="2">
    <source>
        <dbReference type="Proteomes" id="UP000249789"/>
    </source>
</evidence>
<dbReference type="VEuPathDB" id="FungiDB:BO72DRAFT_223273"/>
<evidence type="ECO:0000313" key="1">
    <source>
        <dbReference type="EMBL" id="RAK73941.1"/>
    </source>
</evidence>
<dbReference type="GeneID" id="63857118"/>
<reference evidence="1 2" key="1">
    <citation type="submission" date="2018-02" db="EMBL/GenBank/DDBJ databases">
        <title>The genomes of Aspergillus section Nigri reveals drivers in fungal speciation.</title>
        <authorList>
            <consortium name="DOE Joint Genome Institute"/>
            <person name="Vesth T.C."/>
            <person name="Nybo J."/>
            <person name="Theobald S."/>
            <person name="Brandl J."/>
            <person name="Frisvad J.C."/>
            <person name="Nielsen K.F."/>
            <person name="Lyhne E.K."/>
            <person name="Kogle M.E."/>
            <person name="Kuo A."/>
            <person name="Riley R."/>
            <person name="Clum A."/>
            <person name="Nolan M."/>
            <person name="Lipzen A."/>
            <person name="Salamov A."/>
            <person name="Henrissat B."/>
            <person name="Wiebenga A."/>
            <person name="De vries R.P."/>
            <person name="Grigoriev I.V."/>
            <person name="Mortensen U.H."/>
            <person name="Andersen M.R."/>
            <person name="Baker S.E."/>
        </authorList>
    </citation>
    <scope>NUCLEOTIDE SEQUENCE [LARGE SCALE GENOMIC DNA]</scope>
    <source>
        <strain evidence="1 2">CBS 313.89</strain>
    </source>
</reference>
<dbReference type="EMBL" id="KZ824674">
    <property type="protein sequence ID" value="RAK73941.1"/>
    <property type="molecule type" value="Genomic_DNA"/>
</dbReference>
<accession>A0A8G1RNV0</accession>